<name>A0A8J9ZYF2_BRALA</name>
<comment type="subcellular location">
    <subcellularLocation>
        <location evidence="1">Membrane</location>
        <topology evidence="1">Multi-pass membrane protein</topology>
    </subcellularLocation>
</comment>
<comment type="similarity">
    <text evidence="2">Belongs to the TMEM200 family.</text>
</comment>
<evidence type="ECO:0000313" key="8">
    <source>
        <dbReference type="EMBL" id="CAH1263440.1"/>
    </source>
</evidence>
<evidence type="ECO:0000256" key="3">
    <source>
        <dbReference type="ARBA" id="ARBA00022692"/>
    </source>
</evidence>
<evidence type="ECO:0000313" key="9">
    <source>
        <dbReference type="Proteomes" id="UP000838412"/>
    </source>
</evidence>
<sequence length="252" mass="28112">MFAARGALAGTRAARERRRKISELRDRERRRRQRRLRSVIIQEGTVKICSLPTVCILLGVLACGAGTVMSMVSYDFLQVDFLMTNKNHNNITRNEDQESAEDFDRVRRIQEAFFPDVGYSDNVHILGRGTNYPPQFRLVGPLLIGGGIFIVLCGITALLENRDGETVRAPLIVLEPAPEQSGRPSANFDLLMSNSCPNFRYLPEPVSVNQQRGYLKHPPSPAPLRSSCPQRDSALRAPAGLDLGKSQHLNVF</sequence>
<keyword evidence="5 7" id="KW-0472">Membrane</keyword>
<evidence type="ECO:0000256" key="2">
    <source>
        <dbReference type="ARBA" id="ARBA00005308"/>
    </source>
</evidence>
<feature type="region of interest" description="Disordered" evidence="6">
    <location>
        <begin position="211"/>
        <end position="231"/>
    </location>
</feature>
<gene>
    <name evidence="8" type="primary">Hypp2701</name>
    <name evidence="8" type="ORF">BLAG_LOCUS18142</name>
</gene>
<dbReference type="Pfam" id="PF10177">
    <property type="entry name" value="DUF2371"/>
    <property type="match status" value="1"/>
</dbReference>
<evidence type="ECO:0000256" key="6">
    <source>
        <dbReference type="SAM" id="MobiDB-lite"/>
    </source>
</evidence>
<dbReference type="InterPro" id="IPR018787">
    <property type="entry name" value="DUF2371_TMEM200"/>
</dbReference>
<dbReference type="GO" id="GO:0016020">
    <property type="term" value="C:membrane"/>
    <property type="evidence" value="ECO:0007669"/>
    <property type="project" value="UniProtKB-SubCell"/>
</dbReference>
<feature type="transmembrane region" description="Helical" evidence="7">
    <location>
        <begin position="138"/>
        <end position="159"/>
    </location>
</feature>
<dbReference type="PANTHER" id="PTHR31815:SF1">
    <property type="entry name" value="TRANSMEMBRANE PROTEIN 200C"/>
    <property type="match status" value="1"/>
</dbReference>
<accession>A0A8J9ZYF2</accession>
<reference evidence="8" key="1">
    <citation type="submission" date="2022-01" db="EMBL/GenBank/DDBJ databases">
        <authorList>
            <person name="Braso-Vives M."/>
        </authorList>
    </citation>
    <scope>NUCLEOTIDE SEQUENCE</scope>
</reference>
<keyword evidence="4 7" id="KW-1133">Transmembrane helix</keyword>
<dbReference type="PANTHER" id="PTHR31815">
    <property type="entry name" value="AGAP005329-PA"/>
    <property type="match status" value="1"/>
</dbReference>
<keyword evidence="3 7" id="KW-0812">Transmembrane</keyword>
<dbReference type="Proteomes" id="UP000838412">
    <property type="component" value="Chromosome 4"/>
</dbReference>
<dbReference type="EMBL" id="OV696689">
    <property type="protein sequence ID" value="CAH1263440.1"/>
    <property type="molecule type" value="Genomic_DNA"/>
</dbReference>
<evidence type="ECO:0000256" key="4">
    <source>
        <dbReference type="ARBA" id="ARBA00022989"/>
    </source>
</evidence>
<dbReference type="OrthoDB" id="9994280at2759"/>
<feature type="transmembrane region" description="Helical" evidence="7">
    <location>
        <begin position="54"/>
        <end position="74"/>
    </location>
</feature>
<evidence type="ECO:0000256" key="1">
    <source>
        <dbReference type="ARBA" id="ARBA00004141"/>
    </source>
</evidence>
<dbReference type="AlphaFoldDB" id="A0A8J9ZYF2"/>
<keyword evidence="9" id="KW-1185">Reference proteome</keyword>
<evidence type="ECO:0000256" key="7">
    <source>
        <dbReference type="SAM" id="Phobius"/>
    </source>
</evidence>
<organism evidence="8 9">
    <name type="scientific">Branchiostoma lanceolatum</name>
    <name type="common">Common lancelet</name>
    <name type="synonym">Amphioxus lanceolatum</name>
    <dbReference type="NCBI Taxonomy" id="7740"/>
    <lineage>
        <taxon>Eukaryota</taxon>
        <taxon>Metazoa</taxon>
        <taxon>Chordata</taxon>
        <taxon>Cephalochordata</taxon>
        <taxon>Leptocardii</taxon>
        <taxon>Amphioxiformes</taxon>
        <taxon>Branchiostomatidae</taxon>
        <taxon>Branchiostoma</taxon>
    </lineage>
</organism>
<proteinExistence type="inferred from homology"/>
<evidence type="ECO:0000256" key="5">
    <source>
        <dbReference type="ARBA" id="ARBA00023136"/>
    </source>
</evidence>
<protein>
    <submittedName>
        <fullName evidence="8">Hypp2701 protein</fullName>
    </submittedName>
</protein>